<name>A0A7R9IRY8_9NEOP</name>
<evidence type="ECO:0000256" key="2">
    <source>
        <dbReference type="PROSITE-ProRule" id="PRU00497"/>
    </source>
</evidence>
<evidence type="ECO:0000256" key="1">
    <source>
        <dbReference type="ARBA" id="ARBA00022460"/>
    </source>
</evidence>
<gene>
    <name evidence="4" type="ORF">TTEB3V08_LOCUS11374</name>
</gene>
<sequence>MIHFKCSSTVVFDGYKGPPNTKAKEQKHQSSKKTSVDLALDLDMVATYSQKEFLANCKNKSRFINLITPILRNCGILELFPAMTFLPPAPEKLLHLICCGCMKGCERNCECNKSGLACSTMCHCSGEVCCNYSSAFTTRDGEENVNDKRLRIPQYRVKSKSAGHVAILALYTLENTDSAWKARNKVGGTYLYHKKGAHASVAARTWMGSISSLRVVVLIECVFVVLLNRNREVLERFRIMRTSITGKFLMVLATSSVLASPQEPPPEASAPDGSEGPNASPVPSAGASPGGPTVAPVAIIAQSDILNSDGSFNFSYETANGIKVQESGYVKEGSGASARQADAEGNTEDNSILVAVGSYSYTAPDGSVISLSYTADENGFQPVGDHLPKAPTASPDQGASSGADAKEAVPQESDISQQTPLTPSEA</sequence>
<dbReference type="EMBL" id="OE008166">
    <property type="protein sequence ID" value="CAD7463491.1"/>
    <property type="molecule type" value="Genomic_DNA"/>
</dbReference>
<proteinExistence type="predicted"/>
<dbReference type="AlphaFoldDB" id="A0A7R9IRY8"/>
<dbReference type="GO" id="GO:0062129">
    <property type="term" value="C:chitin-based extracellular matrix"/>
    <property type="evidence" value="ECO:0007669"/>
    <property type="project" value="TreeGrafter"/>
</dbReference>
<dbReference type="PANTHER" id="PTHR10380:SF173">
    <property type="entry name" value="CUTICULAR PROTEIN 47EF, ISOFORM C-RELATED"/>
    <property type="match status" value="1"/>
</dbReference>
<feature type="compositionally biased region" description="Low complexity" evidence="3">
    <location>
        <begin position="279"/>
        <end position="290"/>
    </location>
</feature>
<feature type="region of interest" description="Disordered" evidence="3">
    <location>
        <begin position="259"/>
        <end position="290"/>
    </location>
</feature>
<dbReference type="InterPro" id="IPR000618">
    <property type="entry name" value="Insect_cuticle"/>
</dbReference>
<organism evidence="4">
    <name type="scientific">Timema tahoe</name>
    <dbReference type="NCBI Taxonomy" id="61484"/>
    <lineage>
        <taxon>Eukaryota</taxon>
        <taxon>Metazoa</taxon>
        <taxon>Ecdysozoa</taxon>
        <taxon>Arthropoda</taxon>
        <taxon>Hexapoda</taxon>
        <taxon>Insecta</taxon>
        <taxon>Pterygota</taxon>
        <taxon>Neoptera</taxon>
        <taxon>Polyneoptera</taxon>
        <taxon>Phasmatodea</taxon>
        <taxon>Timematodea</taxon>
        <taxon>Timematoidea</taxon>
        <taxon>Timematidae</taxon>
        <taxon>Timema</taxon>
    </lineage>
</organism>
<feature type="region of interest" description="Disordered" evidence="3">
    <location>
        <begin position="377"/>
        <end position="426"/>
    </location>
</feature>
<dbReference type="PANTHER" id="PTHR10380">
    <property type="entry name" value="CUTICLE PROTEIN"/>
    <property type="match status" value="1"/>
</dbReference>
<dbReference type="Pfam" id="PF00379">
    <property type="entry name" value="Chitin_bind_4"/>
    <property type="match status" value="1"/>
</dbReference>
<evidence type="ECO:0000313" key="4">
    <source>
        <dbReference type="EMBL" id="CAD7463491.1"/>
    </source>
</evidence>
<feature type="compositionally biased region" description="Polar residues" evidence="3">
    <location>
        <begin position="413"/>
        <end position="426"/>
    </location>
</feature>
<keyword evidence="1 2" id="KW-0193">Cuticle</keyword>
<dbReference type="PROSITE" id="PS51155">
    <property type="entry name" value="CHIT_BIND_RR_2"/>
    <property type="match status" value="1"/>
</dbReference>
<evidence type="ECO:0000256" key="3">
    <source>
        <dbReference type="SAM" id="MobiDB-lite"/>
    </source>
</evidence>
<dbReference type="InterPro" id="IPR050468">
    <property type="entry name" value="Cuticle_Struct_Prot"/>
</dbReference>
<protein>
    <submittedName>
        <fullName evidence="4">Uncharacterized protein</fullName>
    </submittedName>
</protein>
<dbReference type="GO" id="GO:0008010">
    <property type="term" value="F:structural constituent of chitin-based larval cuticle"/>
    <property type="evidence" value="ECO:0007669"/>
    <property type="project" value="TreeGrafter"/>
</dbReference>
<accession>A0A7R9IRY8</accession>
<dbReference type="InterPro" id="IPR031311">
    <property type="entry name" value="CHIT_BIND_RR_consensus"/>
</dbReference>
<dbReference type="PROSITE" id="PS00233">
    <property type="entry name" value="CHIT_BIND_RR_1"/>
    <property type="match status" value="1"/>
</dbReference>
<reference evidence="4" key="1">
    <citation type="submission" date="2020-11" db="EMBL/GenBank/DDBJ databases">
        <authorList>
            <person name="Tran Van P."/>
        </authorList>
    </citation>
    <scope>NUCLEOTIDE SEQUENCE</scope>
</reference>